<proteinExistence type="predicted"/>
<dbReference type="AlphaFoldDB" id="A0A9D4EL59"/>
<dbReference type="EMBL" id="JAIWYP010000008">
    <property type="protein sequence ID" value="KAH3780506.1"/>
    <property type="molecule type" value="Genomic_DNA"/>
</dbReference>
<reference evidence="1" key="1">
    <citation type="journal article" date="2019" name="bioRxiv">
        <title>The Genome of the Zebra Mussel, Dreissena polymorpha: A Resource for Invasive Species Research.</title>
        <authorList>
            <person name="McCartney M.A."/>
            <person name="Auch B."/>
            <person name="Kono T."/>
            <person name="Mallez S."/>
            <person name="Zhang Y."/>
            <person name="Obille A."/>
            <person name="Becker A."/>
            <person name="Abrahante J.E."/>
            <person name="Garbe J."/>
            <person name="Badalamenti J.P."/>
            <person name="Herman A."/>
            <person name="Mangelson H."/>
            <person name="Liachko I."/>
            <person name="Sullivan S."/>
            <person name="Sone E.D."/>
            <person name="Koren S."/>
            <person name="Silverstein K.A.T."/>
            <person name="Beckman K.B."/>
            <person name="Gohl D.M."/>
        </authorList>
    </citation>
    <scope>NUCLEOTIDE SEQUENCE</scope>
    <source>
        <strain evidence="1">Duluth1</strain>
        <tissue evidence="1">Whole animal</tissue>
    </source>
</reference>
<keyword evidence="2" id="KW-1185">Reference proteome</keyword>
<reference evidence="1" key="2">
    <citation type="submission" date="2020-11" db="EMBL/GenBank/DDBJ databases">
        <authorList>
            <person name="McCartney M.A."/>
            <person name="Auch B."/>
            <person name="Kono T."/>
            <person name="Mallez S."/>
            <person name="Becker A."/>
            <person name="Gohl D.M."/>
            <person name="Silverstein K.A.T."/>
            <person name="Koren S."/>
            <person name="Bechman K.B."/>
            <person name="Herman A."/>
            <person name="Abrahante J.E."/>
            <person name="Garbe J."/>
        </authorList>
    </citation>
    <scope>NUCLEOTIDE SEQUENCE</scope>
    <source>
        <strain evidence="1">Duluth1</strain>
        <tissue evidence="1">Whole animal</tissue>
    </source>
</reference>
<evidence type="ECO:0000313" key="1">
    <source>
        <dbReference type="EMBL" id="KAH3780506.1"/>
    </source>
</evidence>
<sequence>MSVGLGFGFNVMYPELISVFDTKRSDAVPDSGLLSGLYYRRFSVTIYWSRIL</sequence>
<dbReference type="Proteomes" id="UP000828390">
    <property type="component" value="Unassembled WGS sequence"/>
</dbReference>
<protein>
    <submittedName>
        <fullName evidence="1">Uncharacterized protein</fullName>
    </submittedName>
</protein>
<accession>A0A9D4EL59</accession>
<gene>
    <name evidence="1" type="ORF">DPMN_158322</name>
</gene>
<name>A0A9D4EL59_DREPO</name>
<comment type="caution">
    <text evidence="1">The sequence shown here is derived from an EMBL/GenBank/DDBJ whole genome shotgun (WGS) entry which is preliminary data.</text>
</comment>
<evidence type="ECO:0000313" key="2">
    <source>
        <dbReference type="Proteomes" id="UP000828390"/>
    </source>
</evidence>
<organism evidence="1 2">
    <name type="scientific">Dreissena polymorpha</name>
    <name type="common">Zebra mussel</name>
    <name type="synonym">Mytilus polymorpha</name>
    <dbReference type="NCBI Taxonomy" id="45954"/>
    <lineage>
        <taxon>Eukaryota</taxon>
        <taxon>Metazoa</taxon>
        <taxon>Spiralia</taxon>
        <taxon>Lophotrochozoa</taxon>
        <taxon>Mollusca</taxon>
        <taxon>Bivalvia</taxon>
        <taxon>Autobranchia</taxon>
        <taxon>Heteroconchia</taxon>
        <taxon>Euheterodonta</taxon>
        <taxon>Imparidentia</taxon>
        <taxon>Neoheterodontei</taxon>
        <taxon>Myida</taxon>
        <taxon>Dreissenoidea</taxon>
        <taxon>Dreissenidae</taxon>
        <taxon>Dreissena</taxon>
    </lineage>
</organism>